<evidence type="ECO:0000313" key="4">
    <source>
        <dbReference type="Proteomes" id="UP000076532"/>
    </source>
</evidence>
<dbReference type="Gene3D" id="3.40.50.410">
    <property type="entry name" value="von Willebrand factor, type A domain"/>
    <property type="match status" value="1"/>
</dbReference>
<dbReference type="OrthoDB" id="2142040at2759"/>
<protein>
    <recommendedName>
        <fullName evidence="2">VWFA domain-containing protein</fullName>
    </recommendedName>
</protein>
<name>A0A167WUE5_9AGAM</name>
<organism evidence="3 4">
    <name type="scientific">Athelia psychrophila</name>
    <dbReference type="NCBI Taxonomy" id="1759441"/>
    <lineage>
        <taxon>Eukaryota</taxon>
        <taxon>Fungi</taxon>
        <taxon>Dikarya</taxon>
        <taxon>Basidiomycota</taxon>
        <taxon>Agaricomycotina</taxon>
        <taxon>Agaricomycetes</taxon>
        <taxon>Agaricomycetidae</taxon>
        <taxon>Atheliales</taxon>
        <taxon>Atheliaceae</taxon>
        <taxon>Athelia</taxon>
    </lineage>
</organism>
<dbReference type="Pfam" id="PF00092">
    <property type="entry name" value="VWA"/>
    <property type="match status" value="1"/>
</dbReference>
<gene>
    <name evidence="3" type="ORF">FIBSPDRAFT_842084</name>
</gene>
<keyword evidence="4" id="KW-1185">Reference proteome</keyword>
<dbReference type="PANTHER" id="PTHR34706">
    <property type="entry name" value="SLR1338 PROTEIN"/>
    <property type="match status" value="1"/>
</dbReference>
<proteinExistence type="predicted"/>
<feature type="domain" description="VWFA" evidence="2">
    <location>
        <begin position="76"/>
        <end position="267"/>
    </location>
</feature>
<dbReference type="PANTHER" id="PTHR34706:SF1">
    <property type="entry name" value="VWFA DOMAIN-CONTAINING PROTEIN"/>
    <property type="match status" value="1"/>
</dbReference>
<dbReference type="InterPro" id="IPR036465">
    <property type="entry name" value="vWFA_dom_sf"/>
</dbReference>
<sequence length="292" mass="32545">MTDQLQRHRGPQLVRNRSANPDSHPPPPAYDETVDSKSTPQPLSNKRDKDNRQAYLREPLRQESMDDILEILREYDTVIVVDDSTSMYTENRWDEAGKALSLLAGLAERYDHDGVDLHFLNSKEYVTGAKVRPSAKEVDALFDRVKPRGGTPIGRKLDLLLRAYMNAAEATKAAGLDYAKPVNFIVLTDGEPTDSPEDVIVSIARRLDEGNFPLTQIGIQFVQVGTSSDAQDYLQSLDDTLVSTYGIRDIVDTTPAHLYNGKLTPDVLLKIAIGGINRRVDRQKAPASARMR</sequence>
<feature type="region of interest" description="Disordered" evidence="1">
    <location>
        <begin position="1"/>
        <end position="54"/>
    </location>
</feature>
<dbReference type="SUPFAM" id="SSF53300">
    <property type="entry name" value="vWA-like"/>
    <property type="match status" value="1"/>
</dbReference>
<evidence type="ECO:0000313" key="3">
    <source>
        <dbReference type="EMBL" id="KZP06488.1"/>
    </source>
</evidence>
<dbReference type="InterPro" id="IPR002035">
    <property type="entry name" value="VWF_A"/>
</dbReference>
<evidence type="ECO:0000256" key="1">
    <source>
        <dbReference type="SAM" id="MobiDB-lite"/>
    </source>
</evidence>
<dbReference type="SMART" id="SM00327">
    <property type="entry name" value="VWA"/>
    <property type="match status" value="1"/>
</dbReference>
<dbReference type="EMBL" id="KV417785">
    <property type="protein sequence ID" value="KZP06488.1"/>
    <property type="molecule type" value="Genomic_DNA"/>
</dbReference>
<dbReference type="STRING" id="436010.A0A167WUE5"/>
<dbReference type="Proteomes" id="UP000076532">
    <property type="component" value="Unassembled WGS sequence"/>
</dbReference>
<dbReference type="PROSITE" id="PS50234">
    <property type="entry name" value="VWFA"/>
    <property type="match status" value="1"/>
</dbReference>
<evidence type="ECO:0000259" key="2">
    <source>
        <dbReference type="PROSITE" id="PS50234"/>
    </source>
</evidence>
<reference evidence="3 4" key="1">
    <citation type="journal article" date="2016" name="Mol. Biol. Evol.">
        <title>Comparative Genomics of Early-Diverging Mushroom-Forming Fungi Provides Insights into the Origins of Lignocellulose Decay Capabilities.</title>
        <authorList>
            <person name="Nagy L.G."/>
            <person name="Riley R."/>
            <person name="Tritt A."/>
            <person name="Adam C."/>
            <person name="Daum C."/>
            <person name="Floudas D."/>
            <person name="Sun H."/>
            <person name="Yadav J.S."/>
            <person name="Pangilinan J."/>
            <person name="Larsson K.H."/>
            <person name="Matsuura K."/>
            <person name="Barry K."/>
            <person name="Labutti K."/>
            <person name="Kuo R."/>
            <person name="Ohm R.A."/>
            <person name="Bhattacharya S.S."/>
            <person name="Shirouzu T."/>
            <person name="Yoshinaga Y."/>
            <person name="Martin F.M."/>
            <person name="Grigoriev I.V."/>
            <person name="Hibbett D.S."/>
        </authorList>
    </citation>
    <scope>NUCLEOTIDE SEQUENCE [LARGE SCALE GENOMIC DNA]</scope>
    <source>
        <strain evidence="3 4">CBS 109695</strain>
    </source>
</reference>
<accession>A0A167WUE5</accession>
<dbReference type="AlphaFoldDB" id="A0A167WUE5"/>